<feature type="transmembrane region" description="Helical" evidence="11">
    <location>
        <begin position="760"/>
        <end position="787"/>
    </location>
</feature>
<feature type="domain" description="ABC transporter" evidence="12">
    <location>
        <begin position="159"/>
        <end position="435"/>
    </location>
</feature>
<protein>
    <recommendedName>
        <fullName evidence="12">ABC transporter domain-containing protein</fullName>
    </recommendedName>
</protein>
<dbReference type="PROSITE" id="PS50893">
    <property type="entry name" value="ABC_TRANSPORTER_2"/>
    <property type="match status" value="2"/>
</dbReference>
<evidence type="ECO:0000256" key="5">
    <source>
        <dbReference type="ARBA" id="ARBA00022737"/>
    </source>
</evidence>
<feature type="transmembrane region" description="Helical" evidence="11">
    <location>
        <begin position="657"/>
        <end position="673"/>
    </location>
</feature>
<feature type="transmembrane region" description="Helical" evidence="11">
    <location>
        <begin position="1347"/>
        <end position="1365"/>
    </location>
</feature>
<evidence type="ECO:0000313" key="14">
    <source>
        <dbReference type="Proteomes" id="UP001255856"/>
    </source>
</evidence>
<dbReference type="FunFam" id="3.40.50.300:FF:000179">
    <property type="entry name" value="ABC transporter G family member 34"/>
    <property type="match status" value="1"/>
</dbReference>
<evidence type="ECO:0000256" key="10">
    <source>
        <dbReference type="SAM" id="MobiDB-lite"/>
    </source>
</evidence>
<organism evidence="13 14">
    <name type="scientific">Prototheca wickerhamii</name>
    <dbReference type="NCBI Taxonomy" id="3111"/>
    <lineage>
        <taxon>Eukaryota</taxon>
        <taxon>Viridiplantae</taxon>
        <taxon>Chlorophyta</taxon>
        <taxon>core chlorophytes</taxon>
        <taxon>Trebouxiophyceae</taxon>
        <taxon>Chlorellales</taxon>
        <taxon>Chlorellaceae</taxon>
        <taxon>Prototheca</taxon>
    </lineage>
</organism>
<dbReference type="Proteomes" id="UP001255856">
    <property type="component" value="Unassembled WGS sequence"/>
</dbReference>
<dbReference type="GO" id="GO:0071944">
    <property type="term" value="C:cell periphery"/>
    <property type="evidence" value="ECO:0007669"/>
    <property type="project" value="UniProtKB-ARBA"/>
</dbReference>
<evidence type="ECO:0000256" key="8">
    <source>
        <dbReference type="ARBA" id="ARBA00022989"/>
    </source>
</evidence>
<dbReference type="PANTHER" id="PTHR19241">
    <property type="entry name" value="ATP-BINDING CASSETTE TRANSPORTER"/>
    <property type="match status" value="1"/>
</dbReference>
<dbReference type="EMBL" id="JASFZW010000005">
    <property type="protein sequence ID" value="KAK2077910.1"/>
    <property type="molecule type" value="Genomic_DNA"/>
</dbReference>
<feature type="transmembrane region" description="Helical" evidence="11">
    <location>
        <begin position="679"/>
        <end position="699"/>
    </location>
</feature>
<evidence type="ECO:0000256" key="9">
    <source>
        <dbReference type="ARBA" id="ARBA00023136"/>
    </source>
</evidence>
<feature type="transmembrane region" description="Helical" evidence="11">
    <location>
        <begin position="1291"/>
        <end position="1317"/>
    </location>
</feature>
<evidence type="ECO:0000259" key="12">
    <source>
        <dbReference type="PROSITE" id="PS50893"/>
    </source>
</evidence>
<dbReference type="GO" id="GO:0140359">
    <property type="term" value="F:ABC-type transporter activity"/>
    <property type="evidence" value="ECO:0007669"/>
    <property type="project" value="InterPro"/>
</dbReference>
<dbReference type="Pfam" id="PF00005">
    <property type="entry name" value="ABC_tran"/>
    <property type="match status" value="2"/>
</dbReference>
<feature type="transmembrane region" description="Helical" evidence="11">
    <location>
        <begin position="1429"/>
        <end position="1452"/>
    </location>
</feature>
<evidence type="ECO:0000256" key="6">
    <source>
        <dbReference type="ARBA" id="ARBA00022741"/>
    </source>
</evidence>
<keyword evidence="6" id="KW-0547">Nucleotide-binding</keyword>
<dbReference type="GO" id="GO:0005524">
    <property type="term" value="F:ATP binding"/>
    <property type="evidence" value="ECO:0007669"/>
    <property type="project" value="UniProtKB-KW"/>
</dbReference>
<evidence type="ECO:0000256" key="2">
    <source>
        <dbReference type="ARBA" id="ARBA00006012"/>
    </source>
</evidence>
<keyword evidence="9 11" id="KW-0472">Membrane</keyword>
<feature type="domain" description="ABC transporter" evidence="12">
    <location>
        <begin position="929"/>
        <end position="1189"/>
    </location>
</feature>
<dbReference type="FunFam" id="3.40.50.300:FF:000059">
    <property type="entry name" value="ABC transporter G family member 40"/>
    <property type="match status" value="1"/>
</dbReference>
<accession>A0AAD9MKD5</accession>
<dbReference type="InterPro" id="IPR027417">
    <property type="entry name" value="P-loop_NTPase"/>
</dbReference>
<comment type="similarity">
    <text evidence="2">Belongs to the ABC transporter superfamily. ABCG family. PDR (TC 3.A.1.205) subfamily.</text>
</comment>
<feature type="region of interest" description="Disordered" evidence="10">
    <location>
        <begin position="17"/>
        <end position="42"/>
    </location>
</feature>
<evidence type="ECO:0000256" key="3">
    <source>
        <dbReference type="ARBA" id="ARBA00022448"/>
    </source>
</evidence>
<keyword evidence="8 11" id="KW-1133">Transmembrane helix</keyword>
<evidence type="ECO:0000256" key="7">
    <source>
        <dbReference type="ARBA" id="ARBA00022840"/>
    </source>
</evidence>
<keyword evidence="5" id="KW-0677">Repeat</keyword>
<sequence>MAGTEYELTGDFPWNERARGGSRMYTSSVTGNVTRPSQQQPREDDFAALRMAALEELDPKRQARTAVLPQREGTVRVLDTKKLDRATRAELLLSVAEEDTSSNLIMLQKLRARLDKAGISVPKVTVRYRDLSVITTIKIGSTSVPTLINVAKHMVEPVLKLVGKAKKKDSYPIIDSVSGVLRPGVLTLLLGPPGSGKSTMLKTLAGYNRREPGITVKAAELTYNGKQFHEFRVERSSAYISQVDIHYGELTVRETFDFSARCQSAGYRVATLEALQEAERAQGIVPDPEVDAFMKSSIYGKGRDASLSVDITIALLGLDVCADTVVGNAMLRGISGGQKKRVTTGELLVGPARVLFADEISTGLDSNTTFSITKAIGNLAHIMDYTVVVGLLQPSPETYDLFDEVILISNGRVPFHGPLSAVLPFFEALGYHCPVRRGVADFLQEVTTPSDQHKYWDKEKNGGRPFRYTTMQMFLEAYRRQPYWQSMADELAAPWTSETESFAAHGALQIEPYAQRRSELLRANFWRWLTLMIRTKIFVIFRTVQVCLMAFLLSTVFWQAPKDSVEDANLYYGVMFYSLLYQLLGAISEMHLLVDRLAVMLRQRDARFYPGWAFAVPVVVLRLPFCLLEAVLWSVLVYWIVGFATSVRFLQFTWQLFLMNAWSVQMFVLIAAITRNDTIATAVGSFFLLIFINVSGFVLNASDIPPWWLGGFWANPFAYATRSLAINEFTSSDWDKPDTVNGGNLGQNALAFRGFQTDYWWCWVSTGFAIGTFFLNAAVFVAAITYLPAPYSPPTMTQENLADFELSRRILSENAALHAPGVRVVSRSAETGRNGDGEANKSGQAARTLPGESKDEIDVDAAANEHNTAVDGAETLEALEASLPADAALPTRRASSLSVASHRERLNASFTAGAQYKEATALKFHEVVMTFRDVCYSVSLPKDVDPAKANDPGAEGQHVGKLRLLKNIDGVFRPHVLTALMGASGAGKTTLMDVLAGRKTEGLITGDIRINGYPKQDATLARVMGYVEQVDIHLPQSTVLESLEFSAALRLPSTVEEPVRRAFVREIMDLAELGPLRNAFVGTLGESGLSVEQRKRLTLAVELVANPGIVFMDEPTSGLDARAASIVMNAVRNTVDTGRTVVCTIHQPSIDIFQAFDELLLLKPGGRTIYNGPMGDDSAALIAYFEAIPGVEPIKPRYNPANWMLELRKDVDATISEFENPREGIPDIDLAQLSPPGLGVQFRCCLRRNFVQYWRLPEYNITRFASTILIGLVFGTMFWRKGSDRTTVTGVLNIMGVLFSSVVFVGISNCLMVQHVVNTQRIVFYRERAAGLYGVLPFSAAQQLVEIPYLVAQAVVYAAIVYWMIWFQRSAGAFFCFWFYYIDPVSWSLYGLATAQLKDFGDETIIGFDGVEQSIPAFLESYFGYKASMLGPIVAILLAFSACFIGVSVFGFSRLNFQSR</sequence>
<dbReference type="Gene3D" id="3.40.50.300">
    <property type="entry name" value="P-loop containing nucleotide triphosphate hydrolases"/>
    <property type="match status" value="2"/>
</dbReference>
<dbReference type="InterPro" id="IPR013581">
    <property type="entry name" value="PDR_assoc"/>
</dbReference>
<dbReference type="GO" id="GO:0016887">
    <property type="term" value="F:ATP hydrolysis activity"/>
    <property type="evidence" value="ECO:0007669"/>
    <property type="project" value="InterPro"/>
</dbReference>
<evidence type="ECO:0000256" key="1">
    <source>
        <dbReference type="ARBA" id="ARBA00004141"/>
    </source>
</evidence>
<dbReference type="InterPro" id="IPR013525">
    <property type="entry name" value="ABC2_TM"/>
</dbReference>
<dbReference type="SUPFAM" id="SSF52540">
    <property type="entry name" value="P-loop containing nucleoside triphosphate hydrolases"/>
    <property type="match status" value="2"/>
</dbReference>
<evidence type="ECO:0000256" key="4">
    <source>
        <dbReference type="ARBA" id="ARBA00022692"/>
    </source>
</evidence>
<gene>
    <name evidence="13" type="ORF">QBZ16_003778</name>
</gene>
<keyword evidence="14" id="KW-1185">Reference proteome</keyword>
<comment type="subcellular location">
    <subcellularLocation>
        <location evidence="1">Membrane</location>
        <topology evidence="1">Multi-pass membrane protein</topology>
    </subcellularLocation>
</comment>
<reference evidence="13" key="1">
    <citation type="submission" date="2021-01" db="EMBL/GenBank/DDBJ databases">
        <authorList>
            <person name="Eckstrom K.M.E."/>
        </authorList>
    </citation>
    <scope>NUCLEOTIDE SEQUENCE</scope>
    <source>
        <strain evidence="13">UVCC 0001</strain>
    </source>
</reference>
<evidence type="ECO:0000256" key="11">
    <source>
        <dbReference type="SAM" id="Phobius"/>
    </source>
</evidence>
<feature type="transmembrane region" description="Helical" evidence="11">
    <location>
        <begin position="570"/>
        <end position="594"/>
    </location>
</feature>
<feature type="region of interest" description="Disordered" evidence="10">
    <location>
        <begin position="827"/>
        <end position="853"/>
    </location>
</feature>
<keyword evidence="4 11" id="KW-0812">Transmembrane</keyword>
<evidence type="ECO:0000313" key="13">
    <source>
        <dbReference type="EMBL" id="KAK2077910.1"/>
    </source>
</evidence>
<dbReference type="Pfam" id="PF08370">
    <property type="entry name" value="PDR_assoc"/>
    <property type="match status" value="1"/>
</dbReference>
<name>A0AAD9MKD5_PROWI</name>
<feature type="compositionally biased region" description="Polar residues" evidence="10">
    <location>
        <begin position="24"/>
        <end position="40"/>
    </location>
</feature>
<dbReference type="GO" id="GO:0016020">
    <property type="term" value="C:membrane"/>
    <property type="evidence" value="ECO:0007669"/>
    <property type="project" value="UniProtKB-SubCell"/>
</dbReference>
<dbReference type="CDD" id="cd03232">
    <property type="entry name" value="ABCG_PDR_domain2"/>
    <property type="match status" value="1"/>
</dbReference>
<keyword evidence="3" id="KW-0813">Transport</keyword>
<feature type="transmembrane region" description="Helical" evidence="11">
    <location>
        <begin position="537"/>
        <end position="558"/>
    </location>
</feature>
<dbReference type="Pfam" id="PF01061">
    <property type="entry name" value="ABC2_membrane"/>
    <property type="match status" value="2"/>
</dbReference>
<keyword evidence="7" id="KW-0067">ATP-binding</keyword>
<proteinExistence type="inferred from homology"/>
<feature type="transmembrane region" description="Helical" evidence="11">
    <location>
        <begin position="1261"/>
        <end position="1279"/>
    </location>
</feature>
<feature type="transmembrane region" description="Helical" evidence="11">
    <location>
        <begin position="1372"/>
        <end position="1390"/>
    </location>
</feature>
<dbReference type="InterPro" id="IPR003439">
    <property type="entry name" value="ABC_transporter-like_ATP-bd"/>
</dbReference>
<dbReference type="InterPro" id="IPR003593">
    <property type="entry name" value="AAA+_ATPase"/>
</dbReference>
<dbReference type="InterPro" id="IPR034003">
    <property type="entry name" value="ABCG_PDR_2"/>
</dbReference>
<dbReference type="SMART" id="SM00382">
    <property type="entry name" value="AAA"/>
    <property type="match status" value="2"/>
</dbReference>
<comment type="caution">
    <text evidence="13">The sequence shown here is derived from an EMBL/GenBank/DDBJ whole genome shotgun (WGS) entry which is preliminary data.</text>
</comment>